<proteinExistence type="predicted"/>
<sequence>PYSVGHDSYGGPGRYIPPSQYMSGGYNPLESGGSNASPIYPPNRNLYNQPGAARGDYFPPGQQQPDGASLFSGYAPGPPRMPGQETGRPRVDSSSTGHGHPLSEVATTVPYGSTAYTANSNGSSRLPEHGHSVLNVSEQPLPPLPANNQSLALHTAPPLPAGRIPPRKGQVTLPPSATAEQQQEFRGLSEEELRRRRMNVEGREQDFGPLLMDDVLPSQPGVPLPPDYSQATEVLRR</sequence>
<name>A0ACA9NSP9_9GLOM</name>
<organism evidence="1 2">
    <name type="scientific">Acaulospora colombiana</name>
    <dbReference type="NCBI Taxonomy" id="27376"/>
    <lineage>
        <taxon>Eukaryota</taxon>
        <taxon>Fungi</taxon>
        <taxon>Fungi incertae sedis</taxon>
        <taxon>Mucoromycota</taxon>
        <taxon>Glomeromycotina</taxon>
        <taxon>Glomeromycetes</taxon>
        <taxon>Diversisporales</taxon>
        <taxon>Acaulosporaceae</taxon>
        <taxon>Acaulospora</taxon>
    </lineage>
</organism>
<protein>
    <submittedName>
        <fullName evidence="1">14234_t:CDS:1</fullName>
    </submittedName>
</protein>
<comment type="caution">
    <text evidence="1">The sequence shown here is derived from an EMBL/GenBank/DDBJ whole genome shotgun (WGS) entry which is preliminary data.</text>
</comment>
<evidence type="ECO:0000313" key="2">
    <source>
        <dbReference type="Proteomes" id="UP000789525"/>
    </source>
</evidence>
<evidence type="ECO:0000313" key="1">
    <source>
        <dbReference type="EMBL" id="CAG8670214.1"/>
    </source>
</evidence>
<dbReference type="EMBL" id="CAJVPT010024371">
    <property type="protein sequence ID" value="CAG8670214.1"/>
    <property type="molecule type" value="Genomic_DNA"/>
</dbReference>
<feature type="non-terminal residue" evidence="1">
    <location>
        <position position="1"/>
    </location>
</feature>
<dbReference type="Proteomes" id="UP000789525">
    <property type="component" value="Unassembled WGS sequence"/>
</dbReference>
<gene>
    <name evidence="1" type="ORF">ACOLOM_LOCUS8922</name>
</gene>
<accession>A0ACA9NSP9</accession>
<reference evidence="1" key="1">
    <citation type="submission" date="2021-06" db="EMBL/GenBank/DDBJ databases">
        <authorList>
            <person name="Kallberg Y."/>
            <person name="Tangrot J."/>
            <person name="Rosling A."/>
        </authorList>
    </citation>
    <scope>NUCLEOTIDE SEQUENCE</scope>
    <source>
        <strain evidence="1">CL356</strain>
    </source>
</reference>
<keyword evidence="2" id="KW-1185">Reference proteome</keyword>